<reference evidence="2" key="1">
    <citation type="submission" date="2020-07" db="EMBL/GenBank/DDBJ databases">
        <title>Draft Genome Sequence of a Deep-Sea Yeast, Naganishia (Cryptococcus) liquefaciens strain N6.</title>
        <authorList>
            <person name="Han Y.W."/>
            <person name="Kajitani R."/>
            <person name="Morimoto H."/>
            <person name="Parhat M."/>
            <person name="Tsubouchi H."/>
            <person name="Bakenova O."/>
            <person name="Ogata M."/>
            <person name="Argunhan B."/>
            <person name="Aoki R."/>
            <person name="Kajiwara S."/>
            <person name="Itoh T."/>
            <person name="Iwasaki H."/>
        </authorList>
    </citation>
    <scope>NUCLEOTIDE SEQUENCE</scope>
    <source>
        <strain evidence="2">N6</strain>
    </source>
</reference>
<evidence type="ECO:0000313" key="3">
    <source>
        <dbReference type="Proteomes" id="UP000620104"/>
    </source>
</evidence>
<dbReference type="AlphaFoldDB" id="A0A8H3TUC0"/>
<feature type="region of interest" description="Disordered" evidence="1">
    <location>
        <begin position="843"/>
        <end position="888"/>
    </location>
</feature>
<dbReference type="PANTHER" id="PTHR44163:SF1">
    <property type="entry name" value="U3 SMALL NUCLEOLAR RNA-ASSOCIATED PROTEIN 4 HOMOLOG"/>
    <property type="match status" value="1"/>
</dbReference>
<comment type="caution">
    <text evidence="2">The sequence shown here is derived from an EMBL/GenBank/DDBJ whole genome shotgun (WGS) entry which is preliminary data.</text>
</comment>
<organism evidence="2 3">
    <name type="scientific">Naganishia liquefaciens</name>
    <dbReference type="NCBI Taxonomy" id="104408"/>
    <lineage>
        <taxon>Eukaryota</taxon>
        <taxon>Fungi</taxon>
        <taxon>Dikarya</taxon>
        <taxon>Basidiomycota</taxon>
        <taxon>Agaricomycotina</taxon>
        <taxon>Tremellomycetes</taxon>
        <taxon>Filobasidiales</taxon>
        <taxon>Filobasidiaceae</taxon>
        <taxon>Naganishia</taxon>
    </lineage>
</organism>
<dbReference type="GO" id="GO:0030686">
    <property type="term" value="C:90S preribosome"/>
    <property type="evidence" value="ECO:0007669"/>
    <property type="project" value="InterPro"/>
</dbReference>
<gene>
    <name evidence="2" type="ORF">NliqN6_3782</name>
</gene>
<dbReference type="GO" id="GO:0003723">
    <property type="term" value="F:RNA binding"/>
    <property type="evidence" value="ECO:0007669"/>
    <property type="project" value="TreeGrafter"/>
</dbReference>
<dbReference type="EMBL" id="BLZA01000021">
    <property type="protein sequence ID" value="GHJ87380.1"/>
    <property type="molecule type" value="Genomic_DNA"/>
</dbReference>
<dbReference type="SMART" id="SM00320">
    <property type="entry name" value="WD40"/>
    <property type="match status" value="5"/>
</dbReference>
<keyword evidence="3" id="KW-1185">Reference proteome</keyword>
<name>A0A8H3TUC0_9TREE</name>
<dbReference type="PANTHER" id="PTHR44163">
    <property type="entry name" value="U3 SMALL NUCLEOLAR RNA-ASSOCIATED PROTEIN 4 HOMOLOG"/>
    <property type="match status" value="1"/>
</dbReference>
<dbReference type="Gene3D" id="2.130.10.10">
    <property type="entry name" value="YVTN repeat-like/Quinoprotein amine dehydrogenase"/>
    <property type="match status" value="2"/>
</dbReference>
<protein>
    <recommendedName>
        <fullName evidence="4">WD40 repeat domain-containing protein</fullName>
    </recommendedName>
</protein>
<dbReference type="GO" id="GO:0034455">
    <property type="term" value="C:t-UTP complex"/>
    <property type="evidence" value="ECO:0007669"/>
    <property type="project" value="TreeGrafter"/>
</dbReference>
<dbReference type="SUPFAM" id="SSF50998">
    <property type="entry name" value="Quinoprotein alcohol dehydrogenase-like"/>
    <property type="match status" value="1"/>
</dbReference>
<evidence type="ECO:0008006" key="4">
    <source>
        <dbReference type="Google" id="ProtNLM"/>
    </source>
</evidence>
<proteinExistence type="predicted"/>
<dbReference type="GO" id="GO:0032040">
    <property type="term" value="C:small-subunit processome"/>
    <property type="evidence" value="ECO:0007669"/>
    <property type="project" value="TreeGrafter"/>
</dbReference>
<dbReference type="GO" id="GO:0000462">
    <property type="term" value="P:maturation of SSU-rRNA from tricistronic rRNA transcript (SSU-rRNA, 5.8S rRNA, LSU-rRNA)"/>
    <property type="evidence" value="ECO:0007669"/>
    <property type="project" value="InterPro"/>
</dbReference>
<accession>A0A8H3TUC0</accession>
<dbReference type="InterPro" id="IPR001680">
    <property type="entry name" value="WD40_rpt"/>
</dbReference>
<dbReference type="InterPro" id="IPR046351">
    <property type="entry name" value="UTP4"/>
</dbReference>
<feature type="compositionally biased region" description="Acidic residues" evidence="1">
    <location>
        <begin position="694"/>
        <end position="710"/>
    </location>
</feature>
<dbReference type="InterPro" id="IPR015943">
    <property type="entry name" value="WD40/YVTN_repeat-like_dom_sf"/>
</dbReference>
<evidence type="ECO:0000313" key="2">
    <source>
        <dbReference type="EMBL" id="GHJ87380.1"/>
    </source>
</evidence>
<dbReference type="OrthoDB" id="8883818at2759"/>
<dbReference type="Proteomes" id="UP000620104">
    <property type="component" value="Unassembled WGS sequence"/>
</dbReference>
<dbReference type="InterPro" id="IPR011047">
    <property type="entry name" value="Quinoprotein_ADH-like_sf"/>
</dbReference>
<sequence>MPSASASSGTTPVHRIRFIDYDPSPITALVFPPLPFPSADPGVAHAQQQAINKKLRTTTGTPELTPELVAASEFGCLICARQNGQIDIWEYVGSSKVGYSGNWVLSRVLPTVLSHPTVSLASVVVKDPEYFQSADITRRVPRLEELRLFTAGSDSGDIVERCLLTGRILQTYAIPGAPVWAMSTAPTQDRLAVATSSPHIHFLSISPYSIYLEPSSPVTRTEAIQGRTRTLSIAWGPPTRVHLQSGGPAETDGKMWVWRNHYLVTGNSDSSLRKWNVLNGRMIGRMAVNKLRRDQGKNRGNIVWGVGVLADHTIVSSDSLGSVTFWDGKSQAQLQTFQAHVADALCLTIGPNGKSVYTAGPDQKVAQFTLVGANLGKQEEKNDKQSRGKWIQTSFKRLHVHDVRSLAMFPPYSLAPKAAPLNTAFAPILASGGLDMQVTLTPASSPDMLVDGETLLNPISRNHVTKFGDALQHRMGFTPSGHGTDVLGMSEGRRLIMVRRYRGIGIWRLRELEKEYDESKPTGWDKVLEMNLQLRTSLTAATLSKDGNWLAVSDLYETKLFKLRHRADGEISPKRAKDFNEMIMEECANLDLSQKGTGSATLAFTPDSNRLILGLALESAVVVVELPNEFDASMGVSKTFSLAQIEGARVTRQLPKRQAEQSQDELNGKASNGHAKANGMDVDGDENASSVEQDASDGDEEESDEEDESSEPSNGLLRPESLAVSEDGQWLAVVDTNRKIAVYNLDVLKLHCLLPTFAHAPTSMCFVDHRHLALAFPVDNSVQAFDVDSRKLNPDFFPKRTKMSRQGDPVVGLRLYSAGTTPKLVGWGLNWIASIPLNTKTGKKLRKKRAKRSSDAEPVLDIDKEADGGDTSGGETGDERGEGTTSAVTGKYRQLAGVGIFGDELVVVERPFTDLRNLPQAFVVAKYAT</sequence>
<feature type="region of interest" description="Disordered" evidence="1">
    <location>
        <begin position="652"/>
        <end position="720"/>
    </location>
</feature>
<evidence type="ECO:0000256" key="1">
    <source>
        <dbReference type="SAM" id="MobiDB-lite"/>
    </source>
</evidence>